<dbReference type="Pfam" id="PF13460">
    <property type="entry name" value="NAD_binding_10"/>
    <property type="match status" value="1"/>
</dbReference>
<feature type="domain" description="NAD(P)-binding" evidence="1">
    <location>
        <begin position="10"/>
        <end position="198"/>
    </location>
</feature>
<dbReference type="EMBL" id="FTNY01000007">
    <property type="protein sequence ID" value="SIS52802.1"/>
    <property type="molecule type" value="Genomic_DNA"/>
</dbReference>
<dbReference type="SUPFAM" id="SSF51735">
    <property type="entry name" value="NAD(P)-binding Rossmann-fold domains"/>
    <property type="match status" value="1"/>
</dbReference>
<evidence type="ECO:0000259" key="1">
    <source>
        <dbReference type="Pfam" id="PF13460"/>
    </source>
</evidence>
<evidence type="ECO:0000313" key="3">
    <source>
        <dbReference type="Proteomes" id="UP000186373"/>
    </source>
</evidence>
<organism evidence="2 3">
    <name type="scientific">Chryseobacterium shigense</name>
    <dbReference type="NCBI Taxonomy" id="297244"/>
    <lineage>
        <taxon>Bacteria</taxon>
        <taxon>Pseudomonadati</taxon>
        <taxon>Bacteroidota</taxon>
        <taxon>Flavobacteriia</taxon>
        <taxon>Flavobacteriales</taxon>
        <taxon>Weeksellaceae</taxon>
        <taxon>Chryseobacterium group</taxon>
        <taxon>Chryseobacterium</taxon>
    </lineage>
</organism>
<dbReference type="GO" id="GO:0016646">
    <property type="term" value="F:oxidoreductase activity, acting on the CH-NH group of donors, NAD or NADP as acceptor"/>
    <property type="evidence" value="ECO:0007669"/>
    <property type="project" value="TreeGrafter"/>
</dbReference>
<name>A0A1N7JTW1_9FLAO</name>
<gene>
    <name evidence="2" type="ORF">SAMN05421639_107163</name>
</gene>
<dbReference type="PANTHER" id="PTHR43355">
    <property type="entry name" value="FLAVIN REDUCTASE (NADPH)"/>
    <property type="match status" value="1"/>
</dbReference>
<dbReference type="AlphaFoldDB" id="A0A1N7JTW1"/>
<keyword evidence="3" id="KW-1185">Reference proteome</keyword>
<dbReference type="Proteomes" id="UP000186373">
    <property type="component" value="Unassembled WGS sequence"/>
</dbReference>
<dbReference type="PANTHER" id="PTHR43355:SF2">
    <property type="entry name" value="FLAVIN REDUCTASE (NADPH)"/>
    <property type="match status" value="1"/>
</dbReference>
<proteinExistence type="predicted"/>
<dbReference type="RefSeq" id="WP_076510310.1">
    <property type="nucleotide sequence ID" value="NZ_FTNY01000007.1"/>
</dbReference>
<reference evidence="3" key="1">
    <citation type="submission" date="2017-01" db="EMBL/GenBank/DDBJ databases">
        <authorList>
            <person name="Varghese N."/>
            <person name="Submissions S."/>
        </authorList>
    </citation>
    <scope>NUCLEOTIDE SEQUENCE [LARGE SCALE GENOMIC DNA]</scope>
    <source>
        <strain evidence="3">DSM 17126</strain>
    </source>
</reference>
<sequence length="213" mass="23959">MRTNTIAVIGGTGKTGNYLVQELLQKGYPMKLLLRTPENFTMENPLIEIVQGDARDFDAVNRLIKDCSAVISKIGQPVGEKSIFTDATKNIIKSMNSYGIKRYIAITGLNVDAPLDDKNDKVKAATEWMYQNYPKTTKDKQDEYDILVNSNVDWTLVRLPLIIPTSEHFKTEANLVDCVGDKISAADLSEFLVSQIDDETYRKQSPFLYNVPD</sequence>
<dbReference type="Gene3D" id="3.40.50.720">
    <property type="entry name" value="NAD(P)-binding Rossmann-like Domain"/>
    <property type="match status" value="1"/>
</dbReference>
<evidence type="ECO:0000313" key="2">
    <source>
        <dbReference type="EMBL" id="SIS52802.1"/>
    </source>
</evidence>
<dbReference type="InterPro" id="IPR051606">
    <property type="entry name" value="Polyketide_Oxido-like"/>
</dbReference>
<dbReference type="OrthoDB" id="9790734at2"/>
<protein>
    <submittedName>
        <fullName evidence="2">Putative NADH-flavin reductase</fullName>
    </submittedName>
</protein>
<accession>A0A1N7JTW1</accession>
<dbReference type="InterPro" id="IPR016040">
    <property type="entry name" value="NAD(P)-bd_dom"/>
</dbReference>
<dbReference type="InterPro" id="IPR036291">
    <property type="entry name" value="NAD(P)-bd_dom_sf"/>
</dbReference>